<comment type="function">
    <text evidence="10">Tyrosine protein phosphatase which functions as a dosage-dependent inducer of mitotic progression.</text>
</comment>
<feature type="domain" description="Rhodanese" evidence="12">
    <location>
        <begin position="357"/>
        <end position="463"/>
    </location>
</feature>
<accession>A0A507BYK7</accession>
<name>A0A507BYK7_9FUNG</name>
<gene>
    <name evidence="13" type="ORF">SmJEL517_g04868</name>
</gene>
<keyword evidence="4 10" id="KW-0498">Mitosis</keyword>
<dbReference type="InterPro" id="IPR001763">
    <property type="entry name" value="Rhodanese-like_dom"/>
</dbReference>
<reference evidence="13 14" key="1">
    <citation type="journal article" date="2019" name="Sci. Rep.">
        <title>Comparative genomics of chytrid fungi reveal insights into the obligate biotrophic and pathogenic lifestyle of Synchytrium endobioticum.</title>
        <authorList>
            <person name="van de Vossenberg B.T.L.H."/>
            <person name="Warris S."/>
            <person name="Nguyen H.D.T."/>
            <person name="van Gent-Pelzer M.P.E."/>
            <person name="Joly D.L."/>
            <person name="van de Geest H.C."/>
            <person name="Bonants P.J.M."/>
            <person name="Smith D.S."/>
            <person name="Levesque C.A."/>
            <person name="van der Lee T.A.J."/>
        </authorList>
    </citation>
    <scope>NUCLEOTIDE SEQUENCE [LARGE SCALE GENOMIC DNA]</scope>
    <source>
        <strain evidence="13 14">JEL517</strain>
    </source>
</reference>
<dbReference type="Proteomes" id="UP000319731">
    <property type="component" value="Unassembled WGS sequence"/>
</dbReference>
<feature type="compositionally biased region" description="Polar residues" evidence="11">
    <location>
        <begin position="277"/>
        <end position="287"/>
    </location>
</feature>
<dbReference type="STRING" id="1806994.A0A507BYK7"/>
<feature type="compositionally biased region" description="Low complexity" evidence="11">
    <location>
        <begin position="94"/>
        <end position="110"/>
    </location>
</feature>
<dbReference type="EMBL" id="QEAO01000037">
    <property type="protein sequence ID" value="TPX31949.1"/>
    <property type="molecule type" value="Genomic_DNA"/>
</dbReference>
<dbReference type="Gene3D" id="3.40.250.10">
    <property type="entry name" value="Rhodanese-like domain"/>
    <property type="match status" value="1"/>
</dbReference>
<dbReference type="PROSITE" id="PS50206">
    <property type="entry name" value="RHODANESE_3"/>
    <property type="match status" value="1"/>
</dbReference>
<keyword evidence="3 10" id="KW-0132">Cell division</keyword>
<comment type="catalytic activity">
    <reaction evidence="8 10">
        <text>O-phospho-L-tyrosyl-[protein] + H2O = L-tyrosyl-[protein] + phosphate</text>
        <dbReference type="Rhea" id="RHEA:10684"/>
        <dbReference type="Rhea" id="RHEA-COMP:10136"/>
        <dbReference type="Rhea" id="RHEA-COMP:20101"/>
        <dbReference type="ChEBI" id="CHEBI:15377"/>
        <dbReference type="ChEBI" id="CHEBI:43474"/>
        <dbReference type="ChEBI" id="CHEBI:46858"/>
        <dbReference type="ChEBI" id="CHEBI:61978"/>
        <dbReference type="EC" id="3.1.3.48"/>
    </reaction>
</comment>
<dbReference type="RefSeq" id="XP_031023260.1">
    <property type="nucleotide sequence ID" value="XM_031170796.1"/>
</dbReference>
<keyword evidence="14" id="KW-1185">Reference proteome</keyword>
<keyword evidence="7 10" id="KW-0131">Cell cycle</keyword>
<dbReference type="SMART" id="SM00450">
    <property type="entry name" value="RHOD"/>
    <property type="match status" value="1"/>
</dbReference>
<evidence type="ECO:0000256" key="3">
    <source>
        <dbReference type="ARBA" id="ARBA00022618"/>
    </source>
</evidence>
<dbReference type="GO" id="GO:0051301">
    <property type="term" value="P:cell division"/>
    <property type="evidence" value="ECO:0007669"/>
    <property type="project" value="UniProtKB-UniRule"/>
</dbReference>
<feature type="region of interest" description="Disordered" evidence="11">
    <location>
        <begin position="277"/>
        <end position="297"/>
    </location>
</feature>
<dbReference type="InterPro" id="IPR000751">
    <property type="entry name" value="MPI_Phosphatase"/>
</dbReference>
<protein>
    <recommendedName>
        <fullName evidence="9 10">M-phase inducer phosphatase</fullName>
        <ecNumber evidence="2 10">3.1.3.48</ecNumber>
    </recommendedName>
</protein>
<feature type="region of interest" description="Disordered" evidence="11">
    <location>
        <begin position="90"/>
        <end position="110"/>
    </location>
</feature>
<dbReference type="GO" id="GO:0110032">
    <property type="term" value="P:positive regulation of G2/MI transition of meiotic cell cycle"/>
    <property type="evidence" value="ECO:0007669"/>
    <property type="project" value="TreeGrafter"/>
</dbReference>
<evidence type="ECO:0000256" key="9">
    <source>
        <dbReference type="ARBA" id="ARBA00067190"/>
    </source>
</evidence>
<evidence type="ECO:0000256" key="1">
    <source>
        <dbReference type="ARBA" id="ARBA00011065"/>
    </source>
</evidence>
<evidence type="ECO:0000256" key="4">
    <source>
        <dbReference type="ARBA" id="ARBA00022776"/>
    </source>
</evidence>
<dbReference type="Pfam" id="PF00581">
    <property type="entry name" value="Rhodanese"/>
    <property type="match status" value="1"/>
</dbReference>
<sequence length="497" mass="54942">MDTDIDFAQIDALHSPQKWSPPSSKRGLVGISSAVRTPRTLKDEPTSDLIHAHYSPVTSLAAEMTSALEIIDGSPADKFPKTCLLVGLVQTSDPTPSRPTSTTLTSNNNTTLLKDSRPIKTIPNFPQRAFARNATASARLEGSQGSDMFATLPKQDSTTMQANPPSLPTVMKRPAFDLGTTSHWNNRRGTQQAGSRGINLATIPLRKSTLIMPPKPMTIIPPSNMTQKRAAESLERPVLRQSPNKNDNIDSRGGGATEDDDAMDVDSIAVLGRSNSEMGMLDSNNRHPPSKMRRMGSSSSWDEDELLYTMPIPDGIIPVGFTMTQGILPCEEKGKDTFPRISGATLVDVLDGKFSDQIDTVHVVDCRFDYEYEGGHIEGAINIRSPADMAKAFFNPPVTDKRVAIILHCEFSSQRAPSMAQRLRKLDRTLVPIAHYPSVCYPEVYVLKGGYKDFFAGFKERCNPQEYRQMNDEAFKPQLRQGLITHKREFRKTKSFS</sequence>
<dbReference type="EC" id="3.1.3.48" evidence="2 10"/>
<comment type="similarity">
    <text evidence="1 10">Belongs to the MPI phosphatase family.</text>
</comment>
<dbReference type="PANTHER" id="PTHR10828">
    <property type="entry name" value="M-PHASE INDUCER PHOSPHATASE DUAL SPECIFICITY PHOSPHATASE CDC25"/>
    <property type="match status" value="1"/>
</dbReference>
<dbReference type="SUPFAM" id="SSF52821">
    <property type="entry name" value="Rhodanese/Cell cycle control phosphatase"/>
    <property type="match status" value="1"/>
</dbReference>
<dbReference type="AlphaFoldDB" id="A0A507BYK7"/>
<dbReference type="GO" id="GO:0005737">
    <property type="term" value="C:cytoplasm"/>
    <property type="evidence" value="ECO:0007669"/>
    <property type="project" value="TreeGrafter"/>
</dbReference>
<dbReference type="PANTHER" id="PTHR10828:SF17">
    <property type="entry name" value="PROTEIN-TYROSINE-PHOSPHATASE"/>
    <property type="match status" value="1"/>
</dbReference>
<keyword evidence="6 10" id="KW-0904">Protein phosphatase</keyword>
<evidence type="ECO:0000256" key="10">
    <source>
        <dbReference type="RuleBase" id="RU368028"/>
    </source>
</evidence>
<evidence type="ECO:0000256" key="7">
    <source>
        <dbReference type="ARBA" id="ARBA00023306"/>
    </source>
</evidence>
<evidence type="ECO:0000313" key="14">
    <source>
        <dbReference type="Proteomes" id="UP000319731"/>
    </source>
</evidence>
<dbReference type="GO" id="GO:0004725">
    <property type="term" value="F:protein tyrosine phosphatase activity"/>
    <property type="evidence" value="ECO:0007669"/>
    <property type="project" value="UniProtKB-UniRule"/>
</dbReference>
<evidence type="ECO:0000256" key="6">
    <source>
        <dbReference type="ARBA" id="ARBA00022912"/>
    </source>
</evidence>
<keyword evidence="5 10" id="KW-0378">Hydrolase</keyword>
<dbReference type="GeneID" id="42006093"/>
<evidence type="ECO:0000313" key="13">
    <source>
        <dbReference type="EMBL" id="TPX31949.1"/>
    </source>
</evidence>
<dbReference type="CDD" id="cd01530">
    <property type="entry name" value="Cdc25"/>
    <property type="match status" value="1"/>
</dbReference>
<evidence type="ECO:0000256" key="5">
    <source>
        <dbReference type="ARBA" id="ARBA00022801"/>
    </source>
</evidence>
<organism evidence="13 14">
    <name type="scientific">Synchytrium microbalum</name>
    <dbReference type="NCBI Taxonomy" id="1806994"/>
    <lineage>
        <taxon>Eukaryota</taxon>
        <taxon>Fungi</taxon>
        <taxon>Fungi incertae sedis</taxon>
        <taxon>Chytridiomycota</taxon>
        <taxon>Chytridiomycota incertae sedis</taxon>
        <taxon>Chytridiomycetes</taxon>
        <taxon>Synchytriales</taxon>
        <taxon>Synchytriaceae</taxon>
        <taxon>Synchytrium</taxon>
    </lineage>
</organism>
<feature type="region of interest" description="Disordered" evidence="11">
    <location>
        <begin position="218"/>
        <end position="260"/>
    </location>
</feature>
<evidence type="ECO:0000259" key="12">
    <source>
        <dbReference type="PROSITE" id="PS50206"/>
    </source>
</evidence>
<dbReference type="PRINTS" id="PR00716">
    <property type="entry name" value="MPIPHPHTASE"/>
</dbReference>
<dbReference type="GO" id="GO:0010971">
    <property type="term" value="P:positive regulation of G2/M transition of mitotic cell cycle"/>
    <property type="evidence" value="ECO:0007669"/>
    <property type="project" value="TreeGrafter"/>
</dbReference>
<evidence type="ECO:0000256" key="2">
    <source>
        <dbReference type="ARBA" id="ARBA00013064"/>
    </source>
</evidence>
<evidence type="ECO:0000256" key="11">
    <source>
        <dbReference type="SAM" id="MobiDB-lite"/>
    </source>
</evidence>
<dbReference type="GO" id="GO:0000086">
    <property type="term" value="P:G2/M transition of mitotic cell cycle"/>
    <property type="evidence" value="ECO:0007669"/>
    <property type="project" value="TreeGrafter"/>
</dbReference>
<dbReference type="OrthoDB" id="26523at2759"/>
<dbReference type="FunFam" id="3.40.250.10:FF:000021">
    <property type="entry name" value="M-phase inducer phosphatase cdc-25.2"/>
    <property type="match status" value="1"/>
</dbReference>
<feature type="compositionally biased region" description="Basic and acidic residues" evidence="11">
    <location>
        <begin position="229"/>
        <end position="238"/>
    </location>
</feature>
<comment type="caution">
    <text evidence="13">The sequence shown here is derived from an EMBL/GenBank/DDBJ whole genome shotgun (WGS) entry which is preliminary data.</text>
</comment>
<evidence type="ECO:0000256" key="8">
    <source>
        <dbReference type="ARBA" id="ARBA00051722"/>
    </source>
</evidence>
<dbReference type="InterPro" id="IPR036873">
    <property type="entry name" value="Rhodanese-like_dom_sf"/>
</dbReference>
<proteinExistence type="inferred from homology"/>
<dbReference type="GO" id="GO:0005634">
    <property type="term" value="C:nucleus"/>
    <property type="evidence" value="ECO:0007669"/>
    <property type="project" value="TreeGrafter"/>
</dbReference>